<dbReference type="EMBL" id="SJPV01000003">
    <property type="protein sequence ID" value="TWU39371.1"/>
    <property type="molecule type" value="Genomic_DNA"/>
</dbReference>
<dbReference type="PANTHER" id="PTHR34980">
    <property type="entry name" value="INNER MEMBRANE PROTEIN-RELATED-RELATED"/>
    <property type="match status" value="1"/>
</dbReference>
<evidence type="ECO:0000256" key="1">
    <source>
        <dbReference type="SAM" id="MobiDB-lite"/>
    </source>
</evidence>
<proteinExistence type="predicted"/>
<feature type="region of interest" description="Disordered" evidence="1">
    <location>
        <begin position="32"/>
        <end position="67"/>
    </location>
</feature>
<dbReference type="AlphaFoldDB" id="A0A5C6DVA3"/>
<feature type="transmembrane region" description="Helical" evidence="2">
    <location>
        <begin position="120"/>
        <end position="141"/>
    </location>
</feature>
<keyword evidence="4" id="KW-1185">Reference proteome</keyword>
<feature type="compositionally biased region" description="Basic and acidic residues" evidence="1">
    <location>
        <begin position="52"/>
        <end position="67"/>
    </location>
</feature>
<evidence type="ECO:0000313" key="3">
    <source>
        <dbReference type="EMBL" id="TWU39371.1"/>
    </source>
</evidence>
<protein>
    <submittedName>
        <fullName evidence="3">Inner membrane protein YhaH</fullName>
    </submittedName>
</protein>
<evidence type="ECO:0000256" key="2">
    <source>
        <dbReference type="SAM" id="Phobius"/>
    </source>
</evidence>
<feature type="transmembrane region" description="Helical" evidence="2">
    <location>
        <begin position="153"/>
        <end position="173"/>
    </location>
</feature>
<gene>
    <name evidence="3" type="primary">yhaH</name>
    <name evidence="3" type="ORF">Poly41_21950</name>
</gene>
<keyword evidence="2" id="KW-0472">Membrane</keyword>
<dbReference type="PANTHER" id="PTHR34980:SF3">
    <property type="entry name" value="BLR8105 PROTEIN"/>
    <property type="match status" value="1"/>
</dbReference>
<dbReference type="OrthoDB" id="9812349at2"/>
<dbReference type="InterPro" id="IPR008523">
    <property type="entry name" value="DUF805"/>
</dbReference>
<feature type="transmembrane region" description="Helical" evidence="2">
    <location>
        <begin position="92"/>
        <end position="114"/>
    </location>
</feature>
<evidence type="ECO:0000313" key="4">
    <source>
        <dbReference type="Proteomes" id="UP000319143"/>
    </source>
</evidence>
<accession>A0A5C6DVA3</accession>
<reference evidence="3 4" key="1">
    <citation type="submission" date="2019-02" db="EMBL/GenBank/DDBJ databases">
        <title>Deep-cultivation of Planctomycetes and their phenomic and genomic characterization uncovers novel biology.</title>
        <authorList>
            <person name="Wiegand S."/>
            <person name="Jogler M."/>
            <person name="Boedeker C."/>
            <person name="Pinto D."/>
            <person name="Vollmers J."/>
            <person name="Rivas-Marin E."/>
            <person name="Kohn T."/>
            <person name="Peeters S.H."/>
            <person name="Heuer A."/>
            <person name="Rast P."/>
            <person name="Oberbeckmann S."/>
            <person name="Bunk B."/>
            <person name="Jeske O."/>
            <person name="Meyerdierks A."/>
            <person name="Storesund J.E."/>
            <person name="Kallscheuer N."/>
            <person name="Luecker S."/>
            <person name="Lage O.M."/>
            <person name="Pohl T."/>
            <person name="Merkel B.J."/>
            <person name="Hornburger P."/>
            <person name="Mueller R.-W."/>
            <person name="Bruemmer F."/>
            <person name="Labrenz M."/>
            <person name="Spormann A.M."/>
            <person name="Op Den Camp H."/>
            <person name="Overmann J."/>
            <person name="Amann R."/>
            <person name="Jetten M.S.M."/>
            <person name="Mascher T."/>
            <person name="Medema M.H."/>
            <person name="Devos D.P."/>
            <person name="Kaster A.-K."/>
            <person name="Ovreas L."/>
            <person name="Rohde M."/>
            <person name="Galperin M.Y."/>
            <person name="Jogler C."/>
        </authorList>
    </citation>
    <scope>NUCLEOTIDE SEQUENCE [LARGE SCALE GENOMIC DNA]</scope>
    <source>
        <strain evidence="3 4">Poly41</strain>
    </source>
</reference>
<keyword evidence="2" id="KW-1133">Transmembrane helix</keyword>
<name>A0A5C6DVA3_9BACT</name>
<organism evidence="3 4">
    <name type="scientific">Novipirellula artificiosorum</name>
    <dbReference type="NCBI Taxonomy" id="2528016"/>
    <lineage>
        <taxon>Bacteria</taxon>
        <taxon>Pseudomonadati</taxon>
        <taxon>Planctomycetota</taxon>
        <taxon>Planctomycetia</taxon>
        <taxon>Pirellulales</taxon>
        <taxon>Pirellulaceae</taxon>
        <taxon>Novipirellula</taxon>
    </lineage>
</organism>
<sequence length="201" mass="21868">MDIIKCPKCSVRVAIFADGTCPSCLTQLDGGKSSHSEVVPQTESGTTATDASFRETRDPSNAKTETQVDDRATHFDLLWILFSLRGRIPRSIFWAASVLGPLLFLVIWGIAISALGDSSIVGLVSLVLLFAFIWSALAVGVKRLHDLGMSGWWMILGFLPGIGQVFMSFYVGLQKGTRGPNRFGIDPLTLFDLNGRTRACT</sequence>
<comment type="caution">
    <text evidence="3">The sequence shown here is derived from an EMBL/GenBank/DDBJ whole genome shotgun (WGS) entry which is preliminary data.</text>
</comment>
<feature type="compositionally biased region" description="Polar residues" evidence="1">
    <location>
        <begin position="39"/>
        <end position="50"/>
    </location>
</feature>
<dbReference type="Pfam" id="PF05656">
    <property type="entry name" value="DUF805"/>
    <property type="match status" value="1"/>
</dbReference>
<dbReference type="Proteomes" id="UP000319143">
    <property type="component" value="Unassembled WGS sequence"/>
</dbReference>
<dbReference type="GO" id="GO:0005886">
    <property type="term" value="C:plasma membrane"/>
    <property type="evidence" value="ECO:0007669"/>
    <property type="project" value="TreeGrafter"/>
</dbReference>
<dbReference type="RefSeq" id="WP_146526152.1">
    <property type="nucleotide sequence ID" value="NZ_SJPV01000003.1"/>
</dbReference>
<keyword evidence="2" id="KW-0812">Transmembrane</keyword>